<feature type="domain" description="Peptidase M1 membrane alanine aminopeptidase" evidence="3">
    <location>
        <begin position="868"/>
        <end position="1047"/>
    </location>
</feature>
<dbReference type="Proteomes" id="UP000297739">
    <property type="component" value="Unassembled WGS sequence"/>
</dbReference>
<feature type="region of interest" description="Disordered" evidence="1">
    <location>
        <begin position="272"/>
        <end position="296"/>
    </location>
</feature>
<dbReference type="InterPro" id="IPR014782">
    <property type="entry name" value="Peptidase_M1_dom"/>
</dbReference>
<sequence>MFTAFLRFELATWRKQPLTYIFFAVTFGLTFLAMLWPNLQIGQDLRNLHVNAPFAILNRAGAMTMLCLLFITAIMASTATRDSGSGYAQVLYAAPLEKAGYLWGRFAGGLLVAVLALLGVLLAIALGAVLNEPARVGAFQLAPYVQALGFFIVPNVVLAGAIIYCLTVLTRNTVYAFIAALGLMVGFLLVGLLTSNLEAPASVLLLDPFGLRTLNALTKYWTVAEKNTEVLAFAGPLLTNRLVWLGIAGALMGLTHGVFSFTTSTGKAKKRRLADAPTAARPSAPTPQPRTQPRHDRGAALVQLAQQARLDLLGILKSVPFWILLGLGVINLLSIAATASEREGGHFYPVTYTMLDLINGTYGLFVIAVLVYYGGVLVWKEQDARLDGILDASPRPSWVPYTAKMLTLVAVAALLTSVGVLVCVAAQALQGYTNFEWSLYGKAVFGIEFTRYVMVAVGTVFLHVLLRNKFLAYGLTVAIILFQSISGAALDWNNNLLRFADTPAFTYSDMNGFGPFAESIVWFKLYWAAFTMLLAALTAGLWVRGRAVGGAFSAVQLRQSFTPALRAVAATGLLTWLGLGGWIHYNTNVRNDYATAAGEQQVQADYEKQYKRFERAPQPRVTAVSLQVDLTPEARAAKVQGRLTLTNKTSRPLDTLRLSYGSYLEDFQFSIPGARPVLNDERLRFRSFALQPALAPGDSLVLSYSAHYRARGFENKVSRPLINGNGTFLNNFDLAPTIGYTRILELENATDRARFGLAERPRLAPQSDSAAYANTYISTDADRLRFEATVSTSPDQIAVAPGTMLKEWQQNGRRYFHYRLAAPVLNFYSITSARYQVRREKLNGVDLEIYYHPAHPYNLDRMMRSMRASLAYYGQQFGAYPQQQARIIEFPRYQKVAQAFPGTMPYSEGLGFIAQTSPDDKDVDRTYRVVAHEMAHQWWGHQVTGAAVQGATFMSESVSEYLSTLMLERLYGPARVLMLRRYALDYYLRGRASEKVRELPLLYNEDQPHIHYAKGSLALYSLRGYLGETRLHGALAQFMRDYEGRPAPYPTSDDLYGYLLRATPDSLHYFVADQLKRITLYDNQVREVAYKRLPDGGYKVFLQVEAHKRYADATGKETEAPLHDYIDVALYGARNKVLHRQRVRLDSHQKTLQLLVSAAPTKATIDPDLLLIDRRPEDNTKEAVVIGRAGSPATALLAE</sequence>
<feature type="transmembrane region" description="Helical" evidence="2">
    <location>
        <begin position="360"/>
        <end position="379"/>
    </location>
</feature>
<dbReference type="RefSeq" id="WP_135496955.1">
    <property type="nucleotide sequence ID" value="NZ_SRLD01000010.1"/>
</dbReference>
<dbReference type="GO" id="GO:0008270">
    <property type="term" value="F:zinc ion binding"/>
    <property type="evidence" value="ECO:0007669"/>
    <property type="project" value="InterPro"/>
</dbReference>
<organism evidence="4 5">
    <name type="scientific">Hymenobacter elongatus</name>
    <dbReference type="NCBI Taxonomy" id="877208"/>
    <lineage>
        <taxon>Bacteria</taxon>
        <taxon>Pseudomonadati</taxon>
        <taxon>Bacteroidota</taxon>
        <taxon>Cytophagia</taxon>
        <taxon>Cytophagales</taxon>
        <taxon>Hymenobacteraceae</taxon>
        <taxon>Hymenobacter</taxon>
    </lineage>
</organism>
<feature type="transmembrane region" description="Helical" evidence="2">
    <location>
        <begin position="173"/>
        <end position="194"/>
    </location>
</feature>
<evidence type="ECO:0000259" key="3">
    <source>
        <dbReference type="Pfam" id="PF01433"/>
    </source>
</evidence>
<feature type="transmembrane region" description="Helical" evidence="2">
    <location>
        <begin position="319"/>
        <end position="340"/>
    </location>
</feature>
<feature type="transmembrane region" description="Helical" evidence="2">
    <location>
        <begin position="405"/>
        <end position="429"/>
    </location>
</feature>
<keyword evidence="5" id="KW-1185">Reference proteome</keyword>
<accession>A0A4Z0PMJ5</accession>
<evidence type="ECO:0000313" key="5">
    <source>
        <dbReference type="Proteomes" id="UP000297739"/>
    </source>
</evidence>
<reference evidence="4 5" key="1">
    <citation type="submission" date="2019-04" db="EMBL/GenBank/DDBJ databases">
        <authorList>
            <person name="Feng G."/>
            <person name="Zhang J."/>
            <person name="Zhu H."/>
        </authorList>
    </citation>
    <scope>NUCLEOTIDE SEQUENCE [LARGE SCALE GENOMIC DNA]</scope>
    <source>
        <strain evidence="4 5">JCM 17223</strain>
    </source>
</reference>
<dbReference type="EMBL" id="SRLD01000010">
    <property type="protein sequence ID" value="TGE17538.1"/>
    <property type="molecule type" value="Genomic_DNA"/>
</dbReference>
<dbReference type="OrthoDB" id="100605at2"/>
<feature type="transmembrane region" description="Helical" evidence="2">
    <location>
        <begin position="242"/>
        <end position="262"/>
    </location>
</feature>
<feature type="transmembrane region" description="Helical" evidence="2">
    <location>
        <begin position="17"/>
        <end position="36"/>
    </location>
</feature>
<dbReference type="GO" id="GO:0008237">
    <property type="term" value="F:metallopeptidase activity"/>
    <property type="evidence" value="ECO:0007669"/>
    <property type="project" value="InterPro"/>
</dbReference>
<protein>
    <recommendedName>
        <fullName evidence="3">Peptidase M1 membrane alanine aminopeptidase domain-containing protein</fullName>
    </recommendedName>
</protein>
<gene>
    <name evidence="4" type="ORF">E5J99_06710</name>
</gene>
<dbReference type="SUPFAM" id="SSF55486">
    <property type="entry name" value="Metalloproteases ('zincins'), catalytic domain"/>
    <property type="match status" value="1"/>
</dbReference>
<dbReference type="Pfam" id="PF01433">
    <property type="entry name" value="Peptidase_M1"/>
    <property type="match status" value="1"/>
</dbReference>
<dbReference type="InterPro" id="IPR027268">
    <property type="entry name" value="Peptidase_M4/M1_CTD_sf"/>
</dbReference>
<keyword evidence="2" id="KW-0472">Membrane</keyword>
<feature type="transmembrane region" description="Helical" evidence="2">
    <location>
        <begin position="525"/>
        <end position="543"/>
    </location>
</feature>
<evidence type="ECO:0000256" key="1">
    <source>
        <dbReference type="SAM" id="MobiDB-lite"/>
    </source>
</evidence>
<feature type="transmembrane region" description="Helical" evidence="2">
    <location>
        <begin position="56"/>
        <end position="76"/>
    </location>
</feature>
<dbReference type="Gene3D" id="1.10.390.10">
    <property type="entry name" value="Neutral Protease Domain 2"/>
    <property type="match status" value="1"/>
</dbReference>
<keyword evidence="2" id="KW-0812">Transmembrane</keyword>
<comment type="caution">
    <text evidence="4">The sequence shown here is derived from an EMBL/GenBank/DDBJ whole genome shotgun (WGS) entry which is preliminary data.</text>
</comment>
<evidence type="ECO:0000256" key="2">
    <source>
        <dbReference type="SAM" id="Phobius"/>
    </source>
</evidence>
<keyword evidence="2" id="KW-1133">Transmembrane helix</keyword>
<feature type="transmembrane region" description="Helical" evidence="2">
    <location>
        <begin position="449"/>
        <end position="466"/>
    </location>
</feature>
<feature type="transmembrane region" description="Helical" evidence="2">
    <location>
        <begin position="141"/>
        <end position="166"/>
    </location>
</feature>
<feature type="transmembrane region" description="Helical" evidence="2">
    <location>
        <begin position="471"/>
        <end position="490"/>
    </location>
</feature>
<name>A0A4Z0PMJ5_9BACT</name>
<proteinExistence type="predicted"/>
<evidence type="ECO:0000313" key="4">
    <source>
        <dbReference type="EMBL" id="TGE17538.1"/>
    </source>
</evidence>
<dbReference type="AlphaFoldDB" id="A0A4Z0PMJ5"/>
<feature type="transmembrane region" description="Helical" evidence="2">
    <location>
        <begin position="106"/>
        <end position="129"/>
    </location>
</feature>
<feature type="transmembrane region" description="Helical" evidence="2">
    <location>
        <begin position="564"/>
        <end position="585"/>
    </location>
</feature>